<gene>
    <name evidence="1" type="ORF">SAMN05421507_108133</name>
</gene>
<organism evidence="1 2">
    <name type="scientific">Lentzea jiangxiensis</name>
    <dbReference type="NCBI Taxonomy" id="641025"/>
    <lineage>
        <taxon>Bacteria</taxon>
        <taxon>Bacillati</taxon>
        <taxon>Actinomycetota</taxon>
        <taxon>Actinomycetes</taxon>
        <taxon>Pseudonocardiales</taxon>
        <taxon>Pseudonocardiaceae</taxon>
        <taxon>Lentzea</taxon>
    </lineage>
</organism>
<dbReference type="RefSeq" id="WP_090099436.1">
    <property type="nucleotide sequence ID" value="NZ_FNIX01000008.1"/>
</dbReference>
<dbReference type="Proteomes" id="UP000199691">
    <property type="component" value="Unassembled WGS sequence"/>
</dbReference>
<accession>A0A1H0SKY3</accession>
<sequence>MLIARERELRVVTNALDRALAGHGDVIVLTGPRGAGTTSLADAAVELALARGFPVLRAGGPLMWAQLARDRGVPDEFLVPLLGSATPLELDDVARRVVSKEPLLIVADDVDRAGGVEFLSVVAGRVGATGTVVVTTARTSLGIGREVVLRGLSPEELDQVLPCSLALWTASRGLPGVAVELSALGESLVDMALNAPSENEFLEVDGDLVRLLEQAVSRTTGPVRGRLLAKLARVLANDASSYDRRRELVAEALRLDPRSPAVLDARLHALWDPSAAQDRVDTGQRIAELAISGELARRGLFWQFIGLMELGRVTAAESVLSRFHSAASAAADGPDLVMALSRQAVLAALRGRFDTAAGLVSEFVAVGVRTGVPDTHRLAGSVLGGMIGVAVGDRTRLEEGISAFSALARRFPGHYYEASTAGLLVLLDRVDEAAAELRRVLPVVLAGTGPRWLSAMADLASVAVATHQEDDAEVLYRRLLPFSGRLVVWAGAGTVREPVSYWLGRLADVLGRTSDAAGHLRSAAAQAAEAGALPVLERVEAALAALPVARDDPSPGNWRLVRDGEDWLLTTDAEHARLRDRRGLHYLRTLLSAPGKEIPALALASGGSGLTAATTTPLLDKTALRAYRTRLAQLSEEDPEHAFIAGELRRATGLGGRSRASSSEAERARVNVTRTLISALDRMAVQAPLAAAHLRASIRTGLACRYDPAPGGPPRWRL</sequence>
<proteinExistence type="predicted"/>
<evidence type="ECO:0008006" key="3">
    <source>
        <dbReference type="Google" id="ProtNLM"/>
    </source>
</evidence>
<dbReference type="EMBL" id="FNIX01000008">
    <property type="protein sequence ID" value="SDP42431.1"/>
    <property type="molecule type" value="Genomic_DNA"/>
</dbReference>
<dbReference type="Gene3D" id="1.25.40.10">
    <property type="entry name" value="Tetratricopeptide repeat domain"/>
    <property type="match status" value="1"/>
</dbReference>
<evidence type="ECO:0000313" key="1">
    <source>
        <dbReference type="EMBL" id="SDP42431.1"/>
    </source>
</evidence>
<dbReference type="AlphaFoldDB" id="A0A1H0SKY3"/>
<protein>
    <recommendedName>
        <fullName evidence="3">AAA ATPase domain-containing protein</fullName>
    </recommendedName>
</protein>
<name>A0A1H0SKY3_9PSEU</name>
<dbReference type="InterPro" id="IPR027417">
    <property type="entry name" value="P-loop_NTPase"/>
</dbReference>
<dbReference type="STRING" id="641025.SAMN05421507_108133"/>
<keyword evidence="2" id="KW-1185">Reference proteome</keyword>
<dbReference type="InterPro" id="IPR011990">
    <property type="entry name" value="TPR-like_helical_dom_sf"/>
</dbReference>
<evidence type="ECO:0000313" key="2">
    <source>
        <dbReference type="Proteomes" id="UP000199691"/>
    </source>
</evidence>
<dbReference type="SUPFAM" id="SSF52540">
    <property type="entry name" value="P-loop containing nucleoside triphosphate hydrolases"/>
    <property type="match status" value="1"/>
</dbReference>
<dbReference type="OrthoDB" id="134712at2"/>
<reference evidence="2" key="1">
    <citation type="submission" date="2016-10" db="EMBL/GenBank/DDBJ databases">
        <authorList>
            <person name="Varghese N."/>
            <person name="Submissions S."/>
        </authorList>
    </citation>
    <scope>NUCLEOTIDE SEQUENCE [LARGE SCALE GENOMIC DNA]</scope>
    <source>
        <strain evidence="2">CGMCC 4.6609</strain>
    </source>
</reference>
<dbReference type="Gene3D" id="3.40.50.300">
    <property type="entry name" value="P-loop containing nucleotide triphosphate hydrolases"/>
    <property type="match status" value="1"/>
</dbReference>